<evidence type="ECO:0000256" key="6">
    <source>
        <dbReference type="SAM" id="Phobius"/>
    </source>
</evidence>
<feature type="transmembrane region" description="Helical" evidence="6">
    <location>
        <begin position="201"/>
        <end position="221"/>
    </location>
</feature>
<dbReference type="PANTHER" id="PTHR30238:SF4">
    <property type="entry name" value="SLL1022 PROTEIN"/>
    <property type="match status" value="1"/>
</dbReference>
<evidence type="ECO:0000256" key="5">
    <source>
        <dbReference type="ARBA" id="ARBA00023136"/>
    </source>
</evidence>
<evidence type="ECO:0000313" key="7">
    <source>
        <dbReference type="EMBL" id="RPF49650.1"/>
    </source>
</evidence>
<dbReference type="RefSeq" id="WP_123927440.1">
    <property type="nucleotide sequence ID" value="NZ_RKRE01000001.1"/>
</dbReference>
<evidence type="ECO:0000256" key="3">
    <source>
        <dbReference type="ARBA" id="ARBA00022692"/>
    </source>
</evidence>
<keyword evidence="8" id="KW-1185">Reference proteome</keyword>
<name>A0A3N5B1Z8_9THEO</name>
<dbReference type="Pfam" id="PF03741">
    <property type="entry name" value="TerC"/>
    <property type="match status" value="1"/>
</dbReference>
<accession>A0A3N5B1Z8</accession>
<comment type="subcellular location">
    <subcellularLocation>
        <location evidence="1">Membrane</location>
        <topology evidence="1">Multi-pass membrane protein</topology>
    </subcellularLocation>
</comment>
<dbReference type="AlphaFoldDB" id="A0A3N5B1Z8"/>
<keyword evidence="3 6" id="KW-0812">Transmembrane</keyword>
<dbReference type="PANTHER" id="PTHR30238">
    <property type="entry name" value="MEMBRANE BOUND PREDICTED REDOX MODULATOR"/>
    <property type="match status" value="1"/>
</dbReference>
<dbReference type="InterPro" id="IPR005496">
    <property type="entry name" value="Integral_membrane_TerC"/>
</dbReference>
<dbReference type="OrthoDB" id="5295733at2"/>
<feature type="transmembrane region" description="Helical" evidence="6">
    <location>
        <begin position="162"/>
        <end position="181"/>
    </location>
</feature>
<reference evidence="7 8" key="1">
    <citation type="submission" date="2018-11" db="EMBL/GenBank/DDBJ databases">
        <title>Genomic Encyclopedia of Type Strains, Phase IV (KMG-IV): sequencing the most valuable type-strain genomes for metagenomic binning, comparative biology and taxonomic classification.</title>
        <authorList>
            <person name="Goeker M."/>
        </authorList>
    </citation>
    <scope>NUCLEOTIDE SEQUENCE [LARGE SCALE GENOMIC DNA]</scope>
    <source>
        <strain evidence="7 8">DSM 102936</strain>
    </source>
</reference>
<gene>
    <name evidence="7" type="ORF">EDD75_0470</name>
</gene>
<sequence length="237" mass="25195">MDFLSAATLFGVFTIVLADLLLAGDNALVIGMACRGLPPAQKKKALIWGTASAIFLRVVLTSMATLLLLVPFLSAAGGLLLIWVALKLVGQEKEVTQMNASKSLFEAIKMIIVADAVMSLDNVLAVAGAAHGNICLVIFGLLLSIPILISGSQLVSLLVEKYPLLLFVGAAVLAWTAGKMLVEDRLVHQLVANSQTAFLPVKILVPATVTVLVLIAGWVLYKREKKKEKTLVRSIPG</sequence>
<dbReference type="GO" id="GO:0016020">
    <property type="term" value="C:membrane"/>
    <property type="evidence" value="ECO:0007669"/>
    <property type="project" value="UniProtKB-SubCell"/>
</dbReference>
<keyword evidence="5 6" id="KW-0472">Membrane</keyword>
<feature type="transmembrane region" description="Helical" evidence="6">
    <location>
        <begin position="136"/>
        <end position="155"/>
    </location>
</feature>
<dbReference type="Proteomes" id="UP000282654">
    <property type="component" value="Unassembled WGS sequence"/>
</dbReference>
<dbReference type="EMBL" id="RKRE01000001">
    <property type="protein sequence ID" value="RPF49650.1"/>
    <property type="molecule type" value="Genomic_DNA"/>
</dbReference>
<proteinExistence type="inferred from homology"/>
<evidence type="ECO:0000256" key="1">
    <source>
        <dbReference type="ARBA" id="ARBA00004141"/>
    </source>
</evidence>
<evidence type="ECO:0000256" key="2">
    <source>
        <dbReference type="ARBA" id="ARBA00007511"/>
    </source>
</evidence>
<comment type="similarity">
    <text evidence="2">Belongs to the TerC family.</text>
</comment>
<feature type="transmembrane region" description="Helical" evidence="6">
    <location>
        <begin position="6"/>
        <end position="24"/>
    </location>
</feature>
<keyword evidence="4 6" id="KW-1133">Transmembrane helix</keyword>
<comment type="caution">
    <text evidence="7">The sequence shown here is derived from an EMBL/GenBank/DDBJ whole genome shotgun (WGS) entry which is preliminary data.</text>
</comment>
<evidence type="ECO:0000256" key="4">
    <source>
        <dbReference type="ARBA" id="ARBA00022989"/>
    </source>
</evidence>
<organism evidence="7 8">
    <name type="scientific">Thermodesulfitimonas autotrophica</name>
    <dbReference type="NCBI Taxonomy" id="1894989"/>
    <lineage>
        <taxon>Bacteria</taxon>
        <taxon>Bacillati</taxon>
        <taxon>Bacillota</taxon>
        <taxon>Clostridia</taxon>
        <taxon>Thermoanaerobacterales</taxon>
        <taxon>Thermoanaerobacteraceae</taxon>
        <taxon>Thermodesulfitimonas</taxon>
    </lineage>
</organism>
<evidence type="ECO:0000313" key="8">
    <source>
        <dbReference type="Proteomes" id="UP000282654"/>
    </source>
</evidence>
<dbReference type="NCBIfam" id="TIGR03717">
    <property type="entry name" value="R_switched_YjbE"/>
    <property type="match status" value="1"/>
</dbReference>
<protein>
    <submittedName>
        <fullName evidence="7">YjbE family integral membrane protein</fullName>
    </submittedName>
</protein>
<dbReference type="InterPro" id="IPR022301">
    <property type="entry name" value="Integral_membrane_YjbE"/>
</dbReference>